<dbReference type="GO" id="GO:0004813">
    <property type="term" value="F:alanine-tRNA ligase activity"/>
    <property type="evidence" value="ECO:0007669"/>
    <property type="project" value="InterPro"/>
</dbReference>
<dbReference type="GO" id="GO:0002196">
    <property type="term" value="F:Ser-tRNA(Ala) deacylase activity"/>
    <property type="evidence" value="ECO:0007669"/>
    <property type="project" value="TreeGrafter"/>
</dbReference>
<keyword evidence="4" id="KW-0862">Zinc</keyword>
<dbReference type="EMBL" id="GDID01004361">
    <property type="protein sequence ID" value="JAP92245.1"/>
    <property type="molecule type" value="Transcribed_RNA"/>
</dbReference>
<dbReference type="InterPro" id="IPR009000">
    <property type="entry name" value="Transl_B-barrel_sf"/>
</dbReference>
<keyword evidence="6" id="KW-0030">Aminoacyl-tRNA synthetase</keyword>
<dbReference type="InterPro" id="IPR012947">
    <property type="entry name" value="tRNA_SAD"/>
</dbReference>
<accession>A0A146K900</accession>
<dbReference type="PANTHER" id="PTHR43462">
    <property type="entry name" value="ALANYL-TRNA EDITING PROTEIN"/>
    <property type="match status" value="1"/>
</dbReference>
<dbReference type="SMART" id="SM00863">
    <property type="entry name" value="tRNA_SAD"/>
    <property type="match status" value="1"/>
</dbReference>
<organism evidence="6">
    <name type="scientific">Trepomonas sp. PC1</name>
    <dbReference type="NCBI Taxonomy" id="1076344"/>
    <lineage>
        <taxon>Eukaryota</taxon>
        <taxon>Metamonada</taxon>
        <taxon>Diplomonadida</taxon>
        <taxon>Hexamitidae</taxon>
        <taxon>Hexamitinae</taxon>
        <taxon>Trepomonas</taxon>
    </lineage>
</organism>
<reference evidence="6" key="1">
    <citation type="submission" date="2015-07" db="EMBL/GenBank/DDBJ databases">
        <title>Adaptation to a free-living lifestyle via gene acquisitions in the diplomonad Trepomonas sp. PC1.</title>
        <authorList>
            <person name="Xu F."/>
            <person name="Jerlstrom-Hultqvist J."/>
            <person name="Kolisko M."/>
            <person name="Simpson A.G.B."/>
            <person name="Roger A.J."/>
            <person name="Svard S.G."/>
            <person name="Andersson J.O."/>
        </authorList>
    </citation>
    <scope>NUCLEOTIDE SEQUENCE</scope>
    <source>
        <strain evidence="6">PC1</strain>
    </source>
</reference>
<sequence length="374" mass="42826">MHKYITDPTVFDFKAQVLSCIKENDLYKVVLDQSYFFPEAGGQPADKGLIDSIQLEQVIDTKPIQHVLKQELQVGQIVHCVIDKEFRMENSRQHTGQHLLSAVALTEFQADSSSFKIAYPLSTIELNKKLSLEQVTVLEAKINDLILENFDVTSEIINERENIPSCLRKDYDFVPLRLVSIQNTDLCPCCGSHVNQLSQLGQCRIFNVESNQRGCKLYFCFGKAAYVLNRQKTHLLQQICDQFTCGEEIVFQNVVKQKTELKSLQKKFDVLFKQMLPGYLEKQFSDLQNFRMVFCENFTQAECQIVFQQQMKAFDELVVVGSDKLSTILIYSKSGQAEDLSLKMQGKFKNKLGRCGGNKQRQSVLVEAKIKKEE</sequence>
<keyword evidence="6" id="KW-0436">Ligase</keyword>
<evidence type="ECO:0000256" key="2">
    <source>
        <dbReference type="ARBA" id="ARBA00008429"/>
    </source>
</evidence>
<evidence type="ECO:0000313" key="6">
    <source>
        <dbReference type="EMBL" id="JAP92245.1"/>
    </source>
</evidence>
<keyword evidence="3" id="KW-0479">Metal-binding</keyword>
<feature type="non-terminal residue" evidence="6">
    <location>
        <position position="374"/>
    </location>
</feature>
<proteinExistence type="inferred from homology"/>
<dbReference type="GO" id="GO:0005524">
    <property type="term" value="F:ATP binding"/>
    <property type="evidence" value="ECO:0007669"/>
    <property type="project" value="InterPro"/>
</dbReference>
<dbReference type="InterPro" id="IPR051335">
    <property type="entry name" value="Alanyl-tRNA_Editing_Enzymes"/>
</dbReference>
<evidence type="ECO:0000259" key="5">
    <source>
        <dbReference type="SMART" id="SM00863"/>
    </source>
</evidence>
<dbReference type="PANTHER" id="PTHR43462:SF1">
    <property type="entry name" value="ALANYL-TRNA EDITING PROTEIN AARSD1"/>
    <property type="match status" value="1"/>
</dbReference>
<evidence type="ECO:0000256" key="4">
    <source>
        <dbReference type="ARBA" id="ARBA00022833"/>
    </source>
</evidence>
<dbReference type="Gene3D" id="3.30.980.10">
    <property type="entry name" value="Threonyl-trna Synthetase, Chain A, domain 2"/>
    <property type="match status" value="1"/>
</dbReference>
<protein>
    <submittedName>
        <fullName evidence="6">Metal-dependent hydrolase related to alanyl-tRNA synthetase</fullName>
    </submittedName>
</protein>
<evidence type="ECO:0000256" key="3">
    <source>
        <dbReference type="ARBA" id="ARBA00022723"/>
    </source>
</evidence>
<dbReference type="Pfam" id="PF01411">
    <property type="entry name" value="tRNA-synt_2c"/>
    <property type="match status" value="1"/>
</dbReference>
<dbReference type="SUPFAM" id="SSF50447">
    <property type="entry name" value="Translation proteins"/>
    <property type="match status" value="1"/>
</dbReference>
<comment type="cofactor">
    <cofactor evidence="1">
        <name>Zn(2+)</name>
        <dbReference type="ChEBI" id="CHEBI:29105"/>
    </cofactor>
</comment>
<comment type="similarity">
    <text evidence="2">Belongs to the class-II aminoacyl-tRNA synthetase family. Alax-L subfamily.</text>
</comment>
<dbReference type="InterPro" id="IPR018164">
    <property type="entry name" value="Ala-tRNA-synth_IIc_N"/>
</dbReference>
<dbReference type="AlphaFoldDB" id="A0A146K900"/>
<keyword evidence="6" id="KW-0378">Hydrolase</keyword>
<dbReference type="SUPFAM" id="SSF55186">
    <property type="entry name" value="ThrRS/AlaRS common domain"/>
    <property type="match status" value="1"/>
</dbReference>
<feature type="domain" description="Threonyl/alanyl tRNA synthetase SAD" evidence="5">
    <location>
        <begin position="176"/>
        <end position="218"/>
    </location>
</feature>
<dbReference type="GO" id="GO:0046872">
    <property type="term" value="F:metal ion binding"/>
    <property type="evidence" value="ECO:0007669"/>
    <property type="project" value="UniProtKB-KW"/>
</dbReference>
<name>A0A146K900_9EUKA</name>
<dbReference type="InterPro" id="IPR018163">
    <property type="entry name" value="Thr/Ala-tRNA-synth_IIc_edit"/>
</dbReference>
<dbReference type="GO" id="GO:0006419">
    <property type="term" value="P:alanyl-tRNA aminoacylation"/>
    <property type="evidence" value="ECO:0007669"/>
    <property type="project" value="InterPro"/>
</dbReference>
<evidence type="ECO:0000256" key="1">
    <source>
        <dbReference type="ARBA" id="ARBA00001947"/>
    </source>
</evidence>
<dbReference type="Gene3D" id="2.40.30.130">
    <property type="match status" value="1"/>
</dbReference>
<gene>
    <name evidence="6" type="ORF">TPC1_15884</name>
</gene>